<feature type="repeat" description="WD" evidence="3">
    <location>
        <begin position="62"/>
        <end position="103"/>
    </location>
</feature>
<dbReference type="InterPro" id="IPR015943">
    <property type="entry name" value="WD40/YVTN_repeat-like_dom_sf"/>
</dbReference>
<reference evidence="4" key="1">
    <citation type="submission" date="2021-01" db="EMBL/GenBank/DDBJ databases">
        <authorList>
            <person name="Corre E."/>
            <person name="Pelletier E."/>
            <person name="Niang G."/>
            <person name="Scheremetjew M."/>
            <person name="Finn R."/>
            <person name="Kale V."/>
            <person name="Holt S."/>
            <person name="Cochrane G."/>
            <person name="Meng A."/>
            <person name="Brown T."/>
            <person name="Cohen L."/>
        </authorList>
    </citation>
    <scope>NUCLEOTIDE SEQUENCE</scope>
    <source>
        <strain evidence="4">379</strain>
    </source>
</reference>
<evidence type="ECO:0000313" key="4">
    <source>
        <dbReference type="EMBL" id="CAE0592364.1"/>
    </source>
</evidence>
<evidence type="ECO:0000256" key="3">
    <source>
        <dbReference type="PROSITE-ProRule" id="PRU00221"/>
    </source>
</evidence>
<sequence length="341" mass="37159">MSFGAGTSHNPNNDVEVQNAATDGISCLDWAPNANFLVAGSWDNQVRCWEVQANGTAVPKAATSHDGPVLSASWSADGARVYTGSADKTAKVWDLATNQAVQCAAHDAPVKDVFWCAEKNFLVTASWDNTIKFWDGKSAAPGATLALSGTPYAVDVRGKLMVVATADRKIVVVNLDQPSVAFNTITSPLKYQSRCIAAFPDQRGFCLGSIEGRVAVHHVNKADEQKNFAFKCHRENNLDIYSVNCIAFHPTFGTFATTGSDGTFNFWDKDSRQRLKAFTKGSLPIPVGRFSRDGAIFAYAASYDWSKGSEHYNPRTNHLLLHSVPESEIKSRTNQKKAFGR</sequence>
<dbReference type="EMBL" id="HBIR01055488">
    <property type="protein sequence ID" value="CAE0592364.1"/>
    <property type="molecule type" value="Transcribed_RNA"/>
</dbReference>
<keyword evidence="1 3" id="KW-0853">WD repeat</keyword>
<dbReference type="Gene3D" id="2.130.10.10">
    <property type="entry name" value="YVTN repeat-like/Quinoprotein amine dehydrogenase"/>
    <property type="match status" value="1"/>
</dbReference>
<name>A0A6V2XQ38_EMIHU</name>
<dbReference type="InterPro" id="IPR036322">
    <property type="entry name" value="WD40_repeat_dom_sf"/>
</dbReference>
<dbReference type="Pfam" id="PF00400">
    <property type="entry name" value="WD40"/>
    <property type="match status" value="4"/>
</dbReference>
<gene>
    <name evidence="4" type="ORF">EHUX00137_LOCUS43216</name>
</gene>
<dbReference type="PROSITE" id="PS50294">
    <property type="entry name" value="WD_REPEATS_REGION"/>
    <property type="match status" value="3"/>
</dbReference>
<dbReference type="SMART" id="SM00320">
    <property type="entry name" value="WD40"/>
    <property type="match status" value="4"/>
</dbReference>
<organism evidence="4">
    <name type="scientific">Emiliania huxleyi</name>
    <name type="common">Coccolithophore</name>
    <name type="synonym">Pontosphaera huxleyi</name>
    <dbReference type="NCBI Taxonomy" id="2903"/>
    <lineage>
        <taxon>Eukaryota</taxon>
        <taxon>Haptista</taxon>
        <taxon>Haptophyta</taxon>
        <taxon>Prymnesiophyceae</taxon>
        <taxon>Isochrysidales</taxon>
        <taxon>Noelaerhabdaceae</taxon>
        <taxon>Emiliania</taxon>
    </lineage>
</organism>
<keyword evidence="2" id="KW-0677">Repeat</keyword>
<dbReference type="PROSITE" id="PS50082">
    <property type="entry name" value="WD_REPEATS_2"/>
    <property type="match status" value="4"/>
</dbReference>
<protein>
    <submittedName>
        <fullName evidence="4">Uncharacterized protein</fullName>
    </submittedName>
</protein>
<feature type="repeat" description="WD" evidence="3">
    <location>
        <begin position="18"/>
        <end position="59"/>
    </location>
</feature>
<dbReference type="PANTHER" id="PTHR10971">
    <property type="entry name" value="MRNA EXPORT FACTOR AND BUB3"/>
    <property type="match status" value="1"/>
</dbReference>
<evidence type="ECO:0000256" key="2">
    <source>
        <dbReference type="ARBA" id="ARBA00022737"/>
    </source>
</evidence>
<accession>A0A6V2XQ38</accession>
<dbReference type="PROSITE" id="PS00678">
    <property type="entry name" value="WD_REPEATS_1"/>
    <property type="match status" value="1"/>
</dbReference>
<feature type="repeat" description="WD" evidence="3">
    <location>
        <begin position="103"/>
        <end position="135"/>
    </location>
</feature>
<proteinExistence type="predicted"/>
<dbReference type="InterPro" id="IPR019775">
    <property type="entry name" value="WD40_repeat_CS"/>
</dbReference>
<feature type="repeat" description="WD" evidence="3">
    <location>
        <begin position="243"/>
        <end position="277"/>
    </location>
</feature>
<dbReference type="PRINTS" id="PR00320">
    <property type="entry name" value="GPROTEINBRPT"/>
</dbReference>
<evidence type="ECO:0000256" key="1">
    <source>
        <dbReference type="ARBA" id="ARBA00022574"/>
    </source>
</evidence>
<dbReference type="InterPro" id="IPR020472">
    <property type="entry name" value="WD40_PAC1"/>
</dbReference>
<dbReference type="AlphaFoldDB" id="A0A6V2XQ38"/>
<dbReference type="SUPFAM" id="SSF50978">
    <property type="entry name" value="WD40 repeat-like"/>
    <property type="match status" value="1"/>
</dbReference>
<dbReference type="InterPro" id="IPR001680">
    <property type="entry name" value="WD40_rpt"/>
</dbReference>